<feature type="transmembrane region" description="Helical" evidence="1">
    <location>
        <begin position="18"/>
        <end position="39"/>
    </location>
</feature>
<dbReference type="OrthoDB" id="5841748at2759"/>
<protein>
    <submittedName>
        <fullName evidence="3">Glutamate carboxypeptidase 2-like</fullName>
    </submittedName>
</protein>
<dbReference type="Gene3D" id="3.50.30.30">
    <property type="match status" value="2"/>
</dbReference>
<evidence type="ECO:0000313" key="2">
    <source>
        <dbReference type="Proteomes" id="UP000694845"/>
    </source>
</evidence>
<dbReference type="InterPro" id="IPR046450">
    <property type="entry name" value="PA_dom_sf"/>
</dbReference>
<sequence length="303" mass="34340">MEEEKQNRKTSKWPRPMFWIITVALAVAGIGLGVIIGHFTAPRNAECTVPTPDPNTDTPPVNVIERINAENIEENLRYFTKVPHIAGSPAERSNAEYMRDTWEEQGLDSARLVPYDVLLSYPDDNIPNKVSILDDGNEIFHSRLEEAMLRPGDDHPDVVPPFNAYSYQGEPEGDLVYANYARVEDFEYLEKNHPDLNLTGTIIIARYGKIFRGNKVMLIYSKVLRNCFFKTRCPAFAFRIDDEDTALPKIPVHPIGYGDAQLLLGNMTGVEVIESWRGHLPVTYRIGPGFSNPQRLVPDYEFS</sequence>
<organism evidence="2 3">
    <name type="scientific">Acanthaster planci</name>
    <name type="common">Crown-of-thorns starfish</name>
    <dbReference type="NCBI Taxonomy" id="133434"/>
    <lineage>
        <taxon>Eukaryota</taxon>
        <taxon>Metazoa</taxon>
        <taxon>Echinodermata</taxon>
        <taxon>Eleutherozoa</taxon>
        <taxon>Asterozoa</taxon>
        <taxon>Asteroidea</taxon>
        <taxon>Valvatacea</taxon>
        <taxon>Valvatida</taxon>
        <taxon>Acanthasteridae</taxon>
        <taxon>Acanthaster</taxon>
    </lineage>
</organism>
<keyword evidence="1" id="KW-0472">Membrane</keyword>
<proteinExistence type="predicted"/>
<accession>A0A8B7YD99</accession>
<dbReference type="AlphaFoldDB" id="A0A8B7YD99"/>
<dbReference type="InterPro" id="IPR039373">
    <property type="entry name" value="Peptidase_M28B"/>
</dbReference>
<evidence type="ECO:0000313" key="3">
    <source>
        <dbReference type="RefSeq" id="XP_022090537.1"/>
    </source>
</evidence>
<dbReference type="GO" id="GO:0004180">
    <property type="term" value="F:carboxypeptidase activity"/>
    <property type="evidence" value="ECO:0007669"/>
    <property type="project" value="TreeGrafter"/>
</dbReference>
<dbReference type="PANTHER" id="PTHR10404">
    <property type="entry name" value="N-ACETYLATED-ALPHA-LINKED ACIDIC DIPEPTIDASE"/>
    <property type="match status" value="1"/>
</dbReference>
<name>A0A8B7YD99_ACAPL</name>
<keyword evidence="1" id="KW-0812">Transmembrane</keyword>
<gene>
    <name evidence="3" type="primary">LOC110979230</name>
</gene>
<reference evidence="3" key="1">
    <citation type="submission" date="2025-08" db="UniProtKB">
        <authorList>
            <consortium name="RefSeq"/>
        </authorList>
    </citation>
    <scope>IDENTIFICATION</scope>
</reference>
<keyword evidence="1" id="KW-1133">Transmembrane helix</keyword>
<dbReference type="Gene3D" id="3.40.630.10">
    <property type="entry name" value="Zn peptidases"/>
    <property type="match status" value="1"/>
</dbReference>
<dbReference type="SUPFAM" id="SSF52025">
    <property type="entry name" value="PA domain"/>
    <property type="match status" value="1"/>
</dbReference>
<dbReference type="SUPFAM" id="SSF53187">
    <property type="entry name" value="Zn-dependent exopeptidases"/>
    <property type="match status" value="1"/>
</dbReference>
<dbReference type="KEGG" id="aplc:110979230"/>
<keyword evidence="2" id="KW-1185">Reference proteome</keyword>
<dbReference type="Proteomes" id="UP000694845">
    <property type="component" value="Unplaced"/>
</dbReference>
<dbReference type="GeneID" id="110979230"/>
<evidence type="ECO:0000256" key="1">
    <source>
        <dbReference type="SAM" id="Phobius"/>
    </source>
</evidence>
<dbReference type="RefSeq" id="XP_022090537.1">
    <property type="nucleotide sequence ID" value="XM_022234845.1"/>
</dbReference>
<dbReference type="PANTHER" id="PTHR10404:SF77">
    <property type="entry name" value="GLUTAMATE CARBOXYPEPTIDASE 2 HOMOLOG"/>
    <property type="match status" value="1"/>
</dbReference>